<proteinExistence type="predicted"/>
<dbReference type="AlphaFoldDB" id="A0A8E2J8I8"/>
<keyword evidence="2" id="KW-1185">Reference proteome</keyword>
<sequence>MDGCVQIVRSLDEYDPQNQSPEVLEQMLNSLKQQMLKTEAAKLLLPAKESPFNRVALGRLSSLLNLVFNPEKQRDPKIQDLRRLDSTSLIVCGLCLTQKALDSMRKELFNVFVEQAMIASQRSVNIIAKSDDINKAVLSSTADQDFVTSGGILYHFNLRRMISSSTPPSLQYSLAGSPSWCYSGVPEPGKMQTMFPLLLMKAVRGWVTTFVPSARSTDGLIRVVVMFDQSLLQTLFGWAGHETIGAVGCAIKNQIAPVFGNDVFEAVATSYMWSQDTGEIETKCLKVDVYPAMLMVISLTVGWTSCFHFVNSLYRS</sequence>
<gene>
    <name evidence="1" type="ORF">K432DRAFT_447923</name>
</gene>
<name>A0A8E2J8I8_9PEZI</name>
<protein>
    <submittedName>
        <fullName evidence="1">Uncharacterized protein</fullName>
    </submittedName>
</protein>
<dbReference type="Proteomes" id="UP000250266">
    <property type="component" value="Unassembled WGS sequence"/>
</dbReference>
<organism evidence="1 2">
    <name type="scientific">Lepidopterella palustris CBS 459.81</name>
    <dbReference type="NCBI Taxonomy" id="1314670"/>
    <lineage>
        <taxon>Eukaryota</taxon>
        <taxon>Fungi</taxon>
        <taxon>Dikarya</taxon>
        <taxon>Ascomycota</taxon>
        <taxon>Pezizomycotina</taxon>
        <taxon>Dothideomycetes</taxon>
        <taxon>Pleosporomycetidae</taxon>
        <taxon>Mytilinidiales</taxon>
        <taxon>Argynnaceae</taxon>
        <taxon>Lepidopterella</taxon>
    </lineage>
</organism>
<evidence type="ECO:0000313" key="1">
    <source>
        <dbReference type="EMBL" id="OCK73250.1"/>
    </source>
</evidence>
<accession>A0A8E2J8I8</accession>
<dbReference type="OrthoDB" id="3729499at2759"/>
<dbReference type="EMBL" id="KV745863">
    <property type="protein sequence ID" value="OCK73250.1"/>
    <property type="molecule type" value="Genomic_DNA"/>
</dbReference>
<reference evidence="1 2" key="1">
    <citation type="journal article" date="2016" name="Nat. Commun.">
        <title>Ectomycorrhizal ecology is imprinted in the genome of the dominant symbiotic fungus Cenococcum geophilum.</title>
        <authorList>
            <consortium name="DOE Joint Genome Institute"/>
            <person name="Peter M."/>
            <person name="Kohler A."/>
            <person name="Ohm R.A."/>
            <person name="Kuo A."/>
            <person name="Krutzmann J."/>
            <person name="Morin E."/>
            <person name="Arend M."/>
            <person name="Barry K.W."/>
            <person name="Binder M."/>
            <person name="Choi C."/>
            <person name="Clum A."/>
            <person name="Copeland A."/>
            <person name="Grisel N."/>
            <person name="Haridas S."/>
            <person name="Kipfer T."/>
            <person name="LaButti K."/>
            <person name="Lindquist E."/>
            <person name="Lipzen A."/>
            <person name="Maire R."/>
            <person name="Meier B."/>
            <person name="Mihaltcheva S."/>
            <person name="Molinier V."/>
            <person name="Murat C."/>
            <person name="Poggeler S."/>
            <person name="Quandt C.A."/>
            <person name="Sperisen C."/>
            <person name="Tritt A."/>
            <person name="Tisserant E."/>
            <person name="Crous P.W."/>
            <person name="Henrissat B."/>
            <person name="Nehls U."/>
            <person name="Egli S."/>
            <person name="Spatafora J.W."/>
            <person name="Grigoriev I.V."/>
            <person name="Martin F.M."/>
        </authorList>
    </citation>
    <scope>NUCLEOTIDE SEQUENCE [LARGE SCALE GENOMIC DNA]</scope>
    <source>
        <strain evidence="1 2">CBS 459.81</strain>
    </source>
</reference>
<evidence type="ECO:0000313" key="2">
    <source>
        <dbReference type="Proteomes" id="UP000250266"/>
    </source>
</evidence>